<sequence length="518" mass="56660">MSSNVTASGLGRLSESVARAIVVVVSVALATWFVGTTLYGIVHHFSSVPYLDEWDGYIGLFRTIGGAPLSQIWLQHVDHRIVTTKLVALVDWKMFGGLHIFIVACQIALQAGIVWLISHRKGPVVMLLASALMFSWVQQEMLTWSFAVQIGFVYFFALLAFMLYRRSVVGALAAAIVASLSMANGILVFPALLVQAVIRRQPKHAAYIVAVGAVTWGAYFYHYDFMAHNSPTTNAWKLLVFVCMFFGQPIYPLTGSFLACGLLGAFAIAAGYYFMLISATYGDERFAGVLVFLLLSAFAAAHGRAADGADAATASRYSIAALILWSMIIAYAVPLSKSVAGVMAVAVIASIAPYQMAAFGQRDDLLLRRLALLETVQGYDQPSIDGRVLYPDHYWYGINFDWAQQHRVGIFNKPWLNEKIRFDVSMRDDSLCHGIVDHRDGAFVSGWALGDGEKVVLVDGAGKTVGLGLVGAWRPDLVSAGLTKDNERGWWAYSRAGSEPTSVYLYSRGKFCLIGSIR</sequence>
<gene>
    <name evidence="2" type="ORF">C7402_14214</name>
</gene>
<feature type="transmembrane region" description="Helical" evidence="1">
    <location>
        <begin position="314"/>
        <end position="333"/>
    </location>
</feature>
<feature type="transmembrane region" description="Helical" evidence="1">
    <location>
        <begin position="285"/>
        <end position="302"/>
    </location>
</feature>
<dbReference type="RefSeq" id="WP_116614954.1">
    <property type="nucleotide sequence ID" value="NZ_QEOB01000042.1"/>
</dbReference>
<feature type="transmembrane region" description="Helical" evidence="1">
    <location>
        <begin position="20"/>
        <end position="42"/>
    </location>
</feature>
<feature type="transmembrane region" description="Helical" evidence="1">
    <location>
        <begin position="235"/>
        <end position="251"/>
    </location>
</feature>
<feature type="transmembrane region" description="Helical" evidence="1">
    <location>
        <begin position="258"/>
        <end position="279"/>
    </location>
</feature>
<keyword evidence="3" id="KW-1185">Reference proteome</keyword>
<feature type="transmembrane region" description="Helical" evidence="1">
    <location>
        <begin position="94"/>
        <end position="117"/>
    </location>
</feature>
<protein>
    <recommendedName>
        <fullName evidence="4">Glucosyltransferase GtrII-like protein</fullName>
    </recommendedName>
</protein>
<evidence type="ECO:0000313" key="3">
    <source>
        <dbReference type="Proteomes" id="UP000245712"/>
    </source>
</evidence>
<comment type="caution">
    <text evidence="2">The sequence shown here is derived from an EMBL/GenBank/DDBJ whole genome shotgun (WGS) entry which is preliminary data.</text>
</comment>
<feature type="transmembrane region" description="Helical" evidence="1">
    <location>
        <begin position="205"/>
        <end position="223"/>
    </location>
</feature>
<dbReference type="Proteomes" id="UP000245712">
    <property type="component" value="Unassembled WGS sequence"/>
</dbReference>
<reference evidence="2 3" key="1">
    <citation type="submission" date="2018-05" db="EMBL/GenBank/DDBJ databases">
        <title>Genomic Encyclopedia of Type Strains, Phase IV (KMG-V): Genome sequencing to study the core and pangenomes of soil and plant-associated prokaryotes.</title>
        <authorList>
            <person name="Whitman W."/>
        </authorList>
    </citation>
    <scope>NUCLEOTIDE SEQUENCE [LARGE SCALE GENOMIC DNA]</scope>
    <source>
        <strain evidence="2 3">SCZa-39</strain>
    </source>
</reference>
<feature type="transmembrane region" description="Helical" evidence="1">
    <location>
        <begin position="54"/>
        <end position="74"/>
    </location>
</feature>
<evidence type="ECO:0000313" key="2">
    <source>
        <dbReference type="EMBL" id="PVX61223.1"/>
    </source>
</evidence>
<evidence type="ECO:0008006" key="4">
    <source>
        <dbReference type="Google" id="ProtNLM"/>
    </source>
</evidence>
<dbReference type="EMBL" id="QEOB01000042">
    <property type="protein sequence ID" value="PVX61223.1"/>
    <property type="molecule type" value="Genomic_DNA"/>
</dbReference>
<proteinExistence type="predicted"/>
<feature type="transmembrane region" description="Helical" evidence="1">
    <location>
        <begin position="170"/>
        <end position="193"/>
    </location>
</feature>
<organism evidence="2 3">
    <name type="scientific">Paraburkholderia unamae</name>
    <dbReference type="NCBI Taxonomy" id="219649"/>
    <lineage>
        <taxon>Bacteria</taxon>
        <taxon>Pseudomonadati</taxon>
        <taxon>Pseudomonadota</taxon>
        <taxon>Betaproteobacteria</taxon>
        <taxon>Burkholderiales</taxon>
        <taxon>Burkholderiaceae</taxon>
        <taxon>Paraburkholderia</taxon>
    </lineage>
</organism>
<keyword evidence="1" id="KW-0812">Transmembrane</keyword>
<feature type="transmembrane region" description="Helical" evidence="1">
    <location>
        <begin position="339"/>
        <end position="359"/>
    </location>
</feature>
<keyword evidence="1" id="KW-0472">Membrane</keyword>
<keyword evidence="1" id="KW-1133">Transmembrane helix</keyword>
<feature type="transmembrane region" description="Helical" evidence="1">
    <location>
        <begin position="142"/>
        <end position="164"/>
    </location>
</feature>
<name>A0ABX5K702_9BURK</name>
<accession>A0ABX5K702</accession>
<evidence type="ECO:0000256" key="1">
    <source>
        <dbReference type="SAM" id="Phobius"/>
    </source>
</evidence>